<evidence type="ECO:0000313" key="7">
    <source>
        <dbReference type="Proteomes" id="UP000326152"/>
    </source>
</evidence>
<dbReference type="InterPro" id="IPR035381">
    <property type="entry name" value="Glycoprot_B_PH2"/>
</dbReference>
<protein>
    <submittedName>
        <fullName evidence="6">Glycoprotein B</fullName>
    </submittedName>
</protein>
<feature type="domain" description="Herpesvirus glycoprotein B ectodomain C-terminal" evidence="3">
    <location>
        <begin position="462"/>
        <end position="687"/>
    </location>
</feature>
<feature type="region of interest" description="Disordered" evidence="1">
    <location>
        <begin position="400"/>
        <end position="431"/>
    </location>
</feature>
<dbReference type="Gene3D" id="1.20.5.1890">
    <property type="match status" value="1"/>
</dbReference>
<dbReference type="Pfam" id="PF00606">
    <property type="entry name" value="Glycoprotein_B"/>
    <property type="match status" value="1"/>
</dbReference>
<dbReference type="InterPro" id="IPR035377">
    <property type="entry name" value="Glycoprot_B_PH1"/>
</dbReference>
<dbReference type="InterPro" id="IPR055341">
    <property type="entry name" value="Glycoprotein_B_ecto_C"/>
</dbReference>
<feature type="region of interest" description="Disordered" evidence="1">
    <location>
        <begin position="838"/>
        <end position="865"/>
    </location>
</feature>
<accession>Q8BAH5</accession>
<evidence type="ECO:0000259" key="5">
    <source>
        <dbReference type="Pfam" id="PF17417"/>
    </source>
</evidence>
<organism evidence="6 7">
    <name type="scientific">lung-eye-trachea disease-associated herpesvirus</name>
    <dbReference type="NCBI Taxonomy" id="203820"/>
    <lineage>
        <taxon>Viruses</taxon>
        <taxon>Duplodnaviria</taxon>
        <taxon>Heunggongvirae</taxon>
        <taxon>Peploviricota</taxon>
        <taxon>Herviviricetes</taxon>
        <taxon>Herpesvirales</taxon>
        <taxon>Orthoherpesviridae</taxon>
        <taxon>Alphaherpesvirinae</taxon>
        <taxon>Chelonid alphaherpesvirus 6</taxon>
    </lineage>
</organism>
<evidence type="ECO:0000256" key="2">
    <source>
        <dbReference type="SAM" id="Phobius"/>
    </source>
</evidence>
<sequence length="865" mass="96338">MRERWASWALTLFVAVVAGAAVEPPAESAMSMEELTKNITSAEAVPLPDFRICGLSTGTDLVRIAGPRKCHDYTDDRNYDEGIAVIFKEDIVPYTFPVTVYYKQLTTLTTWADPFGSKSVSHRTTARYPPQGLEVTGIDAYHHCNNEISVQTGNVILTMRHKDEERKAVPLYPSRFGSETTRSYDTVNETYIAFQWWGFKTCTTVNCRVIDTIAKSPYPYNYFATATGDTVEMSPFYSSTSTDEPMNEDPAMYSELTNYYTKNRTTGANETTPVRAFLTKPEFTVSWAQREKTKQVCSMKIWQEVENVVRVEQPARFHFTAKELTVTFTTEKTPFDIDRLLFSDCVPETGKKAIDRIYESKYADTHVRINDTSLYLAEGGFLIMFQPLLSKKVPALVQNMSASPPPAETAPRRPPRSVPVGAPESTPIPYSAAGYRSRRRRALADEAGGGQPKELIETIRSAAFLQIQFVYDKIQAYNNAMFARIVYAWCELQNREITIWEQLSKINPSAVMSSIVGHPVSAKKMGDVIAIADCLTIPRSQVRLLNSLHITEGDKAGKNLCYSRPVVTFSITENATNDGKLRGHLGENNELVPYVGLTEVCEPNSRKYFLFDGVYMIYENYNFVRTVPVTSIQALSTFVELNLTTMENLDLIALNVYSSGELRDANVNNLDELLRLGNADRQTIATLADAIHANAAMDFIKGIETMFAGLGVVGEALGKAVGTIGGALAGIVSGVVGFFANPFGGFTIILIVAGGVMAAFIAFKFVQLYKKDPMKTLFPMTSKTLKNSDPSDPDGDLEPLDDDRRREAQRLARDFYLLSAEQRLAARDLRKRNMPGFLSRFKRPNNGYERVSSGPDNELSDTSPV</sequence>
<feature type="transmembrane region" description="Helical" evidence="2">
    <location>
        <begin position="743"/>
        <end position="766"/>
    </location>
</feature>
<keyword evidence="2" id="KW-0812">Transmembrane</keyword>
<dbReference type="SUPFAM" id="SSF161008">
    <property type="entry name" value="Viral glycoprotein ectodomain-like"/>
    <property type="match status" value="1"/>
</dbReference>
<dbReference type="InterPro" id="IPR038631">
    <property type="entry name" value="Glycoprot_B_PH2_sf"/>
</dbReference>
<dbReference type="Gene3D" id="2.30.30.1230">
    <property type="match status" value="1"/>
</dbReference>
<evidence type="ECO:0000256" key="1">
    <source>
        <dbReference type="SAM" id="MobiDB-lite"/>
    </source>
</evidence>
<evidence type="ECO:0000259" key="4">
    <source>
        <dbReference type="Pfam" id="PF17416"/>
    </source>
</evidence>
<proteinExistence type="predicted"/>
<feature type="region of interest" description="Disordered" evidence="1">
    <location>
        <begin position="781"/>
        <end position="801"/>
    </location>
</feature>
<dbReference type="Pfam" id="PF17416">
    <property type="entry name" value="Glycoprot_B_PH1"/>
    <property type="match status" value="1"/>
</dbReference>
<feature type="compositionally biased region" description="Acidic residues" evidence="1">
    <location>
        <begin position="791"/>
        <end position="801"/>
    </location>
</feature>
<dbReference type="Gene3D" id="6.10.250.3280">
    <property type="match status" value="1"/>
</dbReference>
<keyword evidence="2" id="KW-1133">Transmembrane helix</keyword>
<dbReference type="Proteomes" id="UP000326152">
    <property type="component" value="Segment"/>
</dbReference>
<dbReference type="Gene3D" id="2.30.29.100">
    <property type="match status" value="1"/>
</dbReference>
<feature type="domain" description="Herpesvirus Glycoprotein B PH-like" evidence="4">
    <location>
        <begin position="91"/>
        <end position="297"/>
    </location>
</feature>
<dbReference type="EMBL" id="AY124577">
    <property type="protein sequence ID" value="AAM95776.1"/>
    <property type="molecule type" value="Genomic_DNA"/>
</dbReference>
<name>Q8BAH5_9ALPH</name>
<reference evidence="6 7" key="1">
    <citation type="journal article" date="2002" name="J. Virol.">
        <title>Identification and expression of immunogenic proteins of a disease-associated marine turtle herpesvirus.</title>
        <authorList>
            <person name="Coberley S.S."/>
            <person name="Condit R.C."/>
            <person name="Herbst L.H."/>
            <person name="Klein P.A."/>
        </authorList>
    </citation>
    <scope>NUCLEOTIDE SEQUENCE [LARGE SCALE GENOMIC DNA]</scope>
</reference>
<dbReference type="Pfam" id="PF17417">
    <property type="entry name" value="Glycoprot_B_PH2"/>
    <property type="match status" value="1"/>
</dbReference>
<evidence type="ECO:0000259" key="3">
    <source>
        <dbReference type="Pfam" id="PF00606"/>
    </source>
</evidence>
<keyword evidence="2" id="KW-0472">Membrane</keyword>
<feature type="domain" description="Herpesvirus Glycoprotein B PH-like" evidence="5">
    <location>
        <begin position="299"/>
        <end position="393"/>
    </location>
</feature>
<evidence type="ECO:0000313" key="6">
    <source>
        <dbReference type="EMBL" id="AAM95776.1"/>
    </source>
</evidence>